<dbReference type="OrthoDB" id="9766486at2"/>
<dbReference type="FunFam" id="3.30.300.30:FF:000008">
    <property type="entry name" value="2,3-dihydroxybenzoate-AMP ligase"/>
    <property type="match status" value="1"/>
</dbReference>
<feature type="domain" description="AMP-binding enzyme C-terminal" evidence="5">
    <location>
        <begin position="424"/>
        <end position="502"/>
    </location>
</feature>
<feature type="compositionally biased region" description="Basic and acidic residues" evidence="3">
    <location>
        <begin position="507"/>
        <end position="517"/>
    </location>
</feature>
<proteinExistence type="inferred from homology"/>
<dbReference type="InterPro" id="IPR000873">
    <property type="entry name" value="AMP-dep_synth/lig_dom"/>
</dbReference>
<dbReference type="InterPro" id="IPR045851">
    <property type="entry name" value="AMP-bd_C_sf"/>
</dbReference>
<dbReference type="Gene3D" id="3.40.50.12780">
    <property type="entry name" value="N-terminal domain of ligase-like"/>
    <property type="match status" value="1"/>
</dbReference>
<dbReference type="PANTHER" id="PTHR24096:SF323">
    <property type="entry name" value="BLR3536 PROTEIN"/>
    <property type="match status" value="1"/>
</dbReference>
<gene>
    <name evidence="6" type="ORF">DDF84_025985</name>
</gene>
<evidence type="ECO:0000259" key="5">
    <source>
        <dbReference type="Pfam" id="PF13193"/>
    </source>
</evidence>
<dbReference type="SUPFAM" id="SSF56801">
    <property type="entry name" value="Acetyl-CoA synthetase-like"/>
    <property type="match status" value="1"/>
</dbReference>
<dbReference type="PANTHER" id="PTHR24096">
    <property type="entry name" value="LONG-CHAIN-FATTY-ACID--COA LIGASE"/>
    <property type="match status" value="1"/>
</dbReference>
<dbReference type="EMBL" id="CP037901">
    <property type="protein sequence ID" value="QBP13097.1"/>
    <property type="molecule type" value="Genomic_DNA"/>
</dbReference>
<dbReference type="Pfam" id="PF13193">
    <property type="entry name" value="AMP-binding_C"/>
    <property type="match status" value="1"/>
</dbReference>
<dbReference type="Gene3D" id="3.30.300.30">
    <property type="match status" value="1"/>
</dbReference>
<evidence type="ECO:0000313" key="7">
    <source>
        <dbReference type="Proteomes" id="UP000253772"/>
    </source>
</evidence>
<keyword evidence="2" id="KW-0436">Ligase</keyword>
<comment type="similarity">
    <text evidence="1">Belongs to the ATP-dependent AMP-binding enzyme family.</text>
</comment>
<evidence type="ECO:0000256" key="2">
    <source>
        <dbReference type="ARBA" id="ARBA00022598"/>
    </source>
</evidence>
<sequence length="527" mass="57561">MTTLHDWATVAPQKPALIQAESGHVITYGELDARAIRAAQWLVSRGLEAGDCIAVLVENHPGLIEIASAARRVGLYYTAVNTHLSPAEAAYVLKDCGAKLLIASPAMLPLVEAVRAADAHALDLPVFVLAGASNLPPGFEAYEAAISAFAPDATLPARPVGRDMLYSSGTTGHPKGIRRPLTPYEDRDKPELEIIAWRRAFGFDENTVYLSTAPFYHAAPLRYIMRTLDVGGTCVAMAKYDAEGALAAVERYRVTHSQWVPTMFVRLLGLPDETRRRYDLSSMKVAIHAAAPCPVHVKQAMLDWWGDILYEYYAGSEGAGTTSIGPLEWRKYPGSVGRASAGVIHIVDEAGNELPPNEVGMIYFSGVATFSYHNAPEKTRSAYNDKGWATYGDLGYVNEEGYLFLSDRRADLILSGGVNVYPQEIESVLMQHPSVADVAVIGVPDPELGEVPKAVIELRDGKAATPDLAQDIVDYCQGRLGRLKLPRTVVFDERLPRTPTGKLLRRELKDRHREQPHSGHAVRTGRA</sequence>
<dbReference type="RefSeq" id="WP_024570945.1">
    <property type="nucleotide sequence ID" value="NZ_CP037901.1"/>
</dbReference>
<dbReference type="Proteomes" id="UP000253772">
    <property type="component" value="Chromosome c2"/>
</dbReference>
<organism evidence="6 7">
    <name type="scientific">Cupriavidus metallidurans</name>
    <dbReference type="NCBI Taxonomy" id="119219"/>
    <lineage>
        <taxon>Bacteria</taxon>
        <taxon>Pseudomonadati</taxon>
        <taxon>Pseudomonadota</taxon>
        <taxon>Betaproteobacteria</taxon>
        <taxon>Burkholderiales</taxon>
        <taxon>Burkholderiaceae</taxon>
        <taxon>Cupriavidus</taxon>
    </lineage>
</organism>
<accession>A0A482J0D2</accession>
<dbReference type="Pfam" id="PF00501">
    <property type="entry name" value="AMP-binding"/>
    <property type="match status" value="1"/>
</dbReference>
<dbReference type="AlphaFoldDB" id="A0A482J0D2"/>
<evidence type="ECO:0000256" key="3">
    <source>
        <dbReference type="SAM" id="MobiDB-lite"/>
    </source>
</evidence>
<dbReference type="GO" id="GO:0016405">
    <property type="term" value="F:CoA-ligase activity"/>
    <property type="evidence" value="ECO:0007669"/>
    <property type="project" value="TreeGrafter"/>
</dbReference>
<name>A0A482J0D2_9BURK</name>
<protein>
    <submittedName>
        <fullName evidence="6">Acyl-CoA synthetase</fullName>
    </submittedName>
</protein>
<evidence type="ECO:0000259" key="4">
    <source>
        <dbReference type="Pfam" id="PF00501"/>
    </source>
</evidence>
<dbReference type="InterPro" id="IPR020845">
    <property type="entry name" value="AMP-binding_CS"/>
</dbReference>
<reference evidence="6 7" key="1">
    <citation type="submission" date="2019-03" db="EMBL/GenBank/DDBJ databases">
        <title>Comparative insights into the high quality Complete genome sequence of highly metal resistant Cupriavidus metallidurans strain BS1 isolated from a gold-copper mine.</title>
        <authorList>
            <person name="Mazhar H.S."/>
            <person name="Rensing C."/>
        </authorList>
    </citation>
    <scope>NUCLEOTIDE SEQUENCE [LARGE SCALE GENOMIC DNA]</scope>
    <source>
        <strain evidence="6 7">BS1</strain>
    </source>
</reference>
<evidence type="ECO:0000313" key="6">
    <source>
        <dbReference type="EMBL" id="QBP13097.1"/>
    </source>
</evidence>
<dbReference type="InterPro" id="IPR025110">
    <property type="entry name" value="AMP-bd_C"/>
</dbReference>
<feature type="domain" description="AMP-dependent synthetase/ligase" evidence="4">
    <location>
        <begin position="5"/>
        <end position="370"/>
    </location>
</feature>
<dbReference type="PROSITE" id="PS00455">
    <property type="entry name" value="AMP_BINDING"/>
    <property type="match status" value="1"/>
</dbReference>
<dbReference type="InterPro" id="IPR042099">
    <property type="entry name" value="ANL_N_sf"/>
</dbReference>
<feature type="region of interest" description="Disordered" evidence="3">
    <location>
        <begin position="507"/>
        <end position="527"/>
    </location>
</feature>
<evidence type="ECO:0000256" key="1">
    <source>
        <dbReference type="ARBA" id="ARBA00006432"/>
    </source>
</evidence>